<dbReference type="InterPro" id="IPR036291">
    <property type="entry name" value="NAD(P)-bd_dom_sf"/>
</dbReference>
<name>A0ABW9XK18_9BACL</name>
<dbReference type="Gene3D" id="3.40.50.720">
    <property type="entry name" value="NAD(P)-binding Rossmann-like Domain"/>
    <property type="match status" value="1"/>
</dbReference>
<keyword evidence="4" id="KW-1185">Reference proteome</keyword>
<evidence type="ECO:0000313" key="3">
    <source>
        <dbReference type="EMBL" id="NBD22951.1"/>
    </source>
</evidence>
<protein>
    <submittedName>
        <fullName evidence="3">NAD-dependent epimerase/dehydratase family protein</fullName>
    </submittedName>
</protein>
<dbReference type="InterPro" id="IPR051783">
    <property type="entry name" value="NAD(P)-dependent_oxidoreduct"/>
</dbReference>
<gene>
    <name evidence="3" type="ORF">GT019_03595</name>
</gene>
<accession>A0ABW9XK18</accession>
<reference evidence="3 4" key="1">
    <citation type="submission" date="2020-01" db="EMBL/GenBank/DDBJ databases">
        <title>Paenibacillus soybeanensis sp. nov. isolated from the nodules of soybean (Glycine max(L.) Merr).</title>
        <authorList>
            <person name="Wang H."/>
        </authorList>
    </citation>
    <scope>NUCLEOTIDE SEQUENCE [LARGE SCALE GENOMIC DNA]</scope>
    <source>
        <strain evidence="3 4">T1</strain>
    </source>
</reference>
<evidence type="ECO:0000313" key="4">
    <source>
        <dbReference type="Proteomes" id="UP000665561"/>
    </source>
</evidence>
<dbReference type="Proteomes" id="UP000665561">
    <property type="component" value="Unassembled WGS sequence"/>
</dbReference>
<dbReference type="Pfam" id="PF01370">
    <property type="entry name" value="Epimerase"/>
    <property type="match status" value="1"/>
</dbReference>
<dbReference type="RefSeq" id="WP_161741234.1">
    <property type="nucleotide sequence ID" value="NZ_JAAAMV010000001.1"/>
</dbReference>
<feature type="domain" description="NAD-dependent epimerase/dehydratase" evidence="2">
    <location>
        <begin position="3"/>
        <end position="219"/>
    </location>
</feature>
<evidence type="ECO:0000256" key="1">
    <source>
        <dbReference type="ARBA" id="ARBA00006484"/>
    </source>
</evidence>
<comment type="similarity">
    <text evidence="1">Belongs to the short-chain dehydrogenases/reductases (SDR) family.</text>
</comment>
<proteinExistence type="inferred from homology"/>
<comment type="caution">
    <text evidence="3">The sequence shown here is derived from an EMBL/GenBank/DDBJ whole genome shotgun (WGS) entry which is preliminary data.</text>
</comment>
<dbReference type="PRINTS" id="PR00081">
    <property type="entry name" value="GDHRDH"/>
</dbReference>
<dbReference type="PROSITE" id="PS00061">
    <property type="entry name" value="ADH_SHORT"/>
    <property type="match status" value="1"/>
</dbReference>
<dbReference type="SUPFAM" id="SSF51735">
    <property type="entry name" value="NAD(P)-binding Rossmann-fold domains"/>
    <property type="match status" value="1"/>
</dbReference>
<dbReference type="PANTHER" id="PTHR48079:SF6">
    <property type="entry name" value="NAD(P)-BINDING DOMAIN-CONTAINING PROTEIN-RELATED"/>
    <property type="match status" value="1"/>
</dbReference>
<sequence length="300" mass="32568">MNIFVTGGTGFIGSYVVKELLSHGHALTLLARNANKVPGFTGHERIRFVTGTMGDSDAIAEGLEGQDACVHVALSWLDGTAIENAVNETLPSIRLFQAAAEAGVGKIVYTSSIASFGSAPNDDRGYIKPSSYYGATKAATEAYLMAIAQQYRLQANIVRPGYTFGNPCVEGGPLYPDLKLVRMVRSAMANEPMSFVKHDGTQFIWAGDLAKVYAELLHSDELNRGYYTAVSTEFRTWAEIAQMAVDLMGSGSRIVLEDKGRPDPGAMPIDVSQIKQTFGFAFKADAYMKEHLRYLGTLDK</sequence>
<dbReference type="CDD" id="cd08946">
    <property type="entry name" value="SDR_e"/>
    <property type="match status" value="1"/>
</dbReference>
<dbReference type="PANTHER" id="PTHR48079">
    <property type="entry name" value="PROTEIN YEEZ"/>
    <property type="match status" value="1"/>
</dbReference>
<dbReference type="InterPro" id="IPR001509">
    <property type="entry name" value="Epimerase_deHydtase"/>
</dbReference>
<dbReference type="EMBL" id="JAAAMV010000001">
    <property type="protein sequence ID" value="NBD22951.1"/>
    <property type="molecule type" value="Genomic_DNA"/>
</dbReference>
<dbReference type="InterPro" id="IPR002347">
    <property type="entry name" value="SDR_fam"/>
</dbReference>
<organism evidence="3 4">
    <name type="scientific">Paenibacillus glycinis</name>
    <dbReference type="NCBI Taxonomy" id="2697035"/>
    <lineage>
        <taxon>Bacteria</taxon>
        <taxon>Bacillati</taxon>
        <taxon>Bacillota</taxon>
        <taxon>Bacilli</taxon>
        <taxon>Bacillales</taxon>
        <taxon>Paenibacillaceae</taxon>
        <taxon>Paenibacillus</taxon>
    </lineage>
</organism>
<dbReference type="InterPro" id="IPR020904">
    <property type="entry name" value="Sc_DH/Rdtase_CS"/>
</dbReference>
<evidence type="ECO:0000259" key="2">
    <source>
        <dbReference type="Pfam" id="PF01370"/>
    </source>
</evidence>